<comment type="caution">
    <text evidence="2">The sequence shown here is derived from an EMBL/GenBank/DDBJ whole genome shotgun (WGS) entry which is preliminary data.</text>
</comment>
<keyword evidence="1" id="KW-1133">Transmembrane helix</keyword>
<dbReference type="OrthoDB" id="6367199at2759"/>
<name>A0A8J2WA13_9CRUS</name>
<evidence type="ECO:0000313" key="2">
    <source>
        <dbReference type="EMBL" id="CAH0110609.1"/>
    </source>
</evidence>
<keyword evidence="1" id="KW-0812">Transmembrane</keyword>
<evidence type="ECO:0000313" key="3">
    <source>
        <dbReference type="Proteomes" id="UP000789390"/>
    </source>
</evidence>
<dbReference type="Proteomes" id="UP000789390">
    <property type="component" value="Unassembled WGS sequence"/>
</dbReference>
<evidence type="ECO:0000256" key="1">
    <source>
        <dbReference type="SAM" id="Phobius"/>
    </source>
</evidence>
<gene>
    <name evidence="2" type="ORF">DGAL_LOCUS14179</name>
</gene>
<proteinExistence type="predicted"/>
<protein>
    <submittedName>
        <fullName evidence="2">Uncharacterized protein</fullName>
    </submittedName>
</protein>
<accession>A0A8J2WA13</accession>
<organism evidence="2 3">
    <name type="scientific">Daphnia galeata</name>
    <dbReference type="NCBI Taxonomy" id="27404"/>
    <lineage>
        <taxon>Eukaryota</taxon>
        <taxon>Metazoa</taxon>
        <taxon>Ecdysozoa</taxon>
        <taxon>Arthropoda</taxon>
        <taxon>Crustacea</taxon>
        <taxon>Branchiopoda</taxon>
        <taxon>Diplostraca</taxon>
        <taxon>Cladocera</taxon>
        <taxon>Anomopoda</taxon>
        <taxon>Daphniidae</taxon>
        <taxon>Daphnia</taxon>
    </lineage>
</organism>
<keyword evidence="1" id="KW-0472">Membrane</keyword>
<reference evidence="2" key="1">
    <citation type="submission" date="2021-11" db="EMBL/GenBank/DDBJ databases">
        <authorList>
            <person name="Schell T."/>
        </authorList>
    </citation>
    <scope>NUCLEOTIDE SEQUENCE</scope>
    <source>
        <strain evidence="2">M5</strain>
    </source>
</reference>
<keyword evidence="3" id="KW-1185">Reference proteome</keyword>
<dbReference type="AlphaFoldDB" id="A0A8J2WA13"/>
<dbReference type="EMBL" id="CAKKLH010000303">
    <property type="protein sequence ID" value="CAH0110609.1"/>
    <property type="molecule type" value="Genomic_DNA"/>
</dbReference>
<feature type="transmembrane region" description="Helical" evidence="1">
    <location>
        <begin position="12"/>
        <end position="29"/>
    </location>
</feature>
<sequence>MEGVTCSWSVPRWILVSLFLIAWIHLTTGHGKKRAGGTFTTTNLVPLSSRILHSLPVDGVSSEELIEASAVEPGGHSVINTRDVIKRNLPPRFIINMLKSRLKGD</sequence>